<dbReference type="AlphaFoldDB" id="A0A7J6LHS1"/>
<evidence type="ECO:0000259" key="2">
    <source>
        <dbReference type="Pfam" id="PF14327"/>
    </source>
</evidence>
<evidence type="ECO:0000313" key="4">
    <source>
        <dbReference type="Proteomes" id="UP000570595"/>
    </source>
</evidence>
<dbReference type="EMBL" id="JABAHT010000299">
    <property type="protein sequence ID" value="KAF4658686.1"/>
    <property type="molecule type" value="Genomic_DNA"/>
</dbReference>
<feature type="domain" description="Cleavage stimulation factor subunit 2 hinge" evidence="2">
    <location>
        <begin position="25"/>
        <end position="89"/>
    </location>
</feature>
<organism evidence="3 4">
    <name type="scientific">Perkinsus olseni</name>
    <name type="common">Perkinsus atlanticus</name>
    <dbReference type="NCBI Taxonomy" id="32597"/>
    <lineage>
        <taxon>Eukaryota</taxon>
        <taxon>Sar</taxon>
        <taxon>Alveolata</taxon>
        <taxon>Perkinsozoa</taxon>
        <taxon>Perkinsea</taxon>
        <taxon>Perkinsida</taxon>
        <taxon>Perkinsidae</taxon>
        <taxon>Perkinsus</taxon>
    </lineage>
</organism>
<dbReference type="OrthoDB" id="272703at2759"/>
<sequence length="208" mass="22419">MSSPDHNDTSVSDPSLRPAAHEGEPRSAMDVADDLLNHLTATQLLYTLHRVHHLCYHAPEKARELLNEDPNLSLALIHAHYLLGVTTGERLLPLTADEVSLAKDRLQQIRTQGAVAASESAVQPMPFYSQQAPGTTELQTVLPSAAPVHPTDDKLDHLAREISELTGSKIAADTESILAALGDLSPEQIGSLPEEVQAQVLELLQGAE</sequence>
<protein>
    <recommendedName>
        <fullName evidence="2">Cleavage stimulation factor subunit 2 hinge domain-containing protein</fullName>
    </recommendedName>
</protein>
<name>A0A7J6LHS1_PEROL</name>
<evidence type="ECO:0000313" key="3">
    <source>
        <dbReference type="EMBL" id="KAF4658686.1"/>
    </source>
</evidence>
<proteinExistence type="predicted"/>
<comment type="caution">
    <text evidence="3">The sequence shown here is derived from an EMBL/GenBank/DDBJ whole genome shotgun (WGS) entry which is preliminary data.</text>
</comment>
<reference evidence="3 4" key="1">
    <citation type="submission" date="2020-04" db="EMBL/GenBank/DDBJ databases">
        <title>Perkinsus olseni comparative genomics.</title>
        <authorList>
            <person name="Bogema D.R."/>
        </authorList>
    </citation>
    <scope>NUCLEOTIDE SEQUENCE [LARGE SCALE GENOMIC DNA]</scope>
    <source>
        <strain evidence="3">ATCC PRA-179</strain>
    </source>
</reference>
<dbReference type="Proteomes" id="UP000570595">
    <property type="component" value="Unassembled WGS sequence"/>
</dbReference>
<evidence type="ECO:0000256" key="1">
    <source>
        <dbReference type="SAM" id="MobiDB-lite"/>
    </source>
</evidence>
<accession>A0A7J6LHS1</accession>
<gene>
    <name evidence="3" type="ORF">FOZ61_005344</name>
</gene>
<dbReference type="Pfam" id="PF14327">
    <property type="entry name" value="CSTF2_hinge"/>
    <property type="match status" value="1"/>
</dbReference>
<dbReference type="InterPro" id="IPR025742">
    <property type="entry name" value="CSTF2_hinge"/>
</dbReference>
<feature type="region of interest" description="Disordered" evidence="1">
    <location>
        <begin position="1"/>
        <end position="26"/>
    </location>
</feature>
<dbReference type="Gene3D" id="1.25.40.630">
    <property type="match status" value="1"/>
</dbReference>